<name>A0A5M9K6M3_MONFR</name>
<keyword evidence="2" id="KW-1185">Reference proteome</keyword>
<dbReference type="Proteomes" id="UP000322873">
    <property type="component" value="Unassembled WGS sequence"/>
</dbReference>
<dbReference type="EMBL" id="VICG01000001">
    <property type="protein sequence ID" value="KAA8576497.1"/>
    <property type="molecule type" value="Genomic_DNA"/>
</dbReference>
<proteinExistence type="predicted"/>
<evidence type="ECO:0000313" key="1">
    <source>
        <dbReference type="EMBL" id="KAA8576497.1"/>
    </source>
</evidence>
<dbReference type="AlphaFoldDB" id="A0A5M9K6M3"/>
<accession>A0A5M9K6M3</accession>
<gene>
    <name evidence="1" type="ORF">EYC84_006608</name>
</gene>
<sequence>MPQASQIWSSKPGVLLVYLNILASTRQDPIATTGLKRKIAKQKIRDGRPLSIPSFPHSYYNECKKITQLHSYPQSTQLERLPRLDHPSIITLIDTRYKNIHKTMTFVIHATLPNYHDSVNVTFIPNEQPHNRSVKAPV</sequence>
<organism evidence="1 2">
    <name type="scientific">Monilinia fructicola</name>
    <name type="common">Brown rot fungus</name>
    <name type="synonym">Ciboria fructicola</name>
    <dbReference type="NCBI Taxonomy" id="38448"/>
    <lineage>
        <taxon>Eukaryota</taxon>
        <taxon>Fungi</taxon>
        <taxon>Dikarya</taxon>
        <taxon>Ascomycota</taxon>
        <taxon>Pezizomycotina</taxon>
        <taxon>Leotiomycetes</taxon>
        <taxon>Helotiales</taxon>
        <taxon>Sclerotiniaceae</taxon>
        <taxon>Monilinia</taxon>
    </lineage>
</organism>
<protein>
    <submittedName>
        <fullName evidence="1">Uncharacterized protein</fullName>
    </submittedName>
</protein>
<reference evidence="1 2" key="1">
    <citation type="submission" date="2019-06" db="EMBL/GenBank/DDBJ databases">
        <title>Genome Sequence of the Brown Rot Fungal Pathogen Monilinia fructicola.</title>
        <authorList>
            <person name="De Miccolis Angelini R.M."/>
            <person name="Landi L."/>
            <person name="Abate D."/>
            <person name="Pollastro S."/>
            <person name="Romanazzi G."/>
            <person name="Faretra F."/>
        </authorList>
    </citation>
    <scope>NUCLEOTIDE SEQUENCE [LARGE SCALE GENOMIC DNA]</scope>
    <source>
        <strain evidence="1 2">Mfrc123</strain>
    </source>
</reference>
<evidence type="ECO:0000313" key="2">
    <source>
        <dbReference type="Proteomes" id="UP000322873"/>
    </source>
</evidence>
<comment type="caution">
    <text evidence="1">The sequence shown here is derived from an EMBL/GenBank/DDBJ whole genome shotgun (WGS) entry which is preliminary data.</text>
</comment>